<dbReference type="NCBIfam" id="NF006745">
    <property type="entry name" value="PRK09270.1-4"/>
    <property type="match status" value="1"/>
</dbReference>
<comment type="caution">
    <text evidence="1">The sequence shown here is derived from an EMBL/GenBank/DDBJ whole genome shotgun (WGS) entry which is preliminary data.</text>
</comment>
<dbReference type="SUPFAM" id="SSF52540">
    <property type="entry name" value="P-loop containing nucleoside triphosphate hydrolases"/>
    <property type="match status" value="1"/>
</dbReference>
<dbReference type="Gene3D" id="3.40.50.300">
    <property type="entry name" value="P-loop containing nucleotide triphosphate hydrolases"/>
    <property type="match status" value="3"/>
</dbReference>
<organism evidence="1 2">
    <name type="scientific">Vibrio hepatarius</name>
    <dbReference type="NCBI Taxonomy" id="171383"/>
    <lineage>
        <taxon>Bacteria</taxon>
        <taxon>Pseudomonadati</taxon>
        <taxon>Pseudomonadota</taxon>
        <taxon>Gammaproteobacteria</taxon>
        <taxon>Vibrionales</taxon>
        <taxon>Vibrionaceae</taxon>
        <taxon>Vibrio</taxon>
        <taxon>Vibrio oreintalis group</taxon>
    </lineage>
</organism>
<keyword evidence="1" id="KW-0378">Hydrolase</keyword>
<dbReference type="AlphaFoldDB" id="A0A0M0I5W6"/>
<dbReference type="Proteomes" id="UP000037530">
    <property type="component" value="Unassembled WGS sequence"/>
</dbReference>
<gene>
    <name evidence="1" type="ORF">AKJ31_02895</name>
</gene>
<sequence length="244" mass="28165">MKVTLDVSGFETQAKFPDSDVSLIHKPLVEKFSRLFEQKQERIVVFLCAPPGSGKSTLAAFWEYLSYQSENLEPLQVLPFDGFHYPNEILNHNFIERNGEKICLREIKGSFETFNLSELIRKLKLLKTSDPLWPYYDRNLHDPVEDAIRVKDNIVVVEGNWLLLNEPVWNGLHELADFTIFVDTDPKYLEERLVNRKIRGGSSPEEAQAFYDNSDSLNVDKVLNHSVPADLTLFMNQDGSFEIR</sequence>
<protein>
    <submittedName>
        <fullName evidence="1">Nucleoside triphosphate hydrolase</fullName>
    </submittedName>
</protein>
<dbReference type="GO" id="GO:0016787">
    <property type="term" value="F:hydrolase activity"/>
    <property type="evidence" value="ECO:0007669"/>
    <property type="project" value="UniProtKB-KW"/>
</dbReference>
<keyword evidence="2" id="KW-1185">Reference proteome</keyword>
<dbReference type="InterPro" id="IPR027417">
    <property type="entry name" value="P-loop_NTPase"/>
</dbReference>
<accession>A0A0M0I5W6</accession>
<name>A0A0M0I5W6_9VIBR</name>
<dbReference type="PANTHER" id="PTHR10285">
    <property type="entry name" value="URIDINE KINASE"/>
    <property type="match status" value="1"/>
</dbReference>
<evidence type="ECO:0000313" key="2">
    <source>
        <dbReference type="Proteomes" id="UP000037530"/>
    </source>
</evidence>
<dbReference type="OrthoDB" id="1550976at2"/>
<dbReference type="PATRIC" id="fig|171383.3.peg.591"/>
<dbReference type="EMBL" id="LHPI01000001">
    <property type="protein sequence ID" value="KOO09318.1"/>
    <property type="molecule type" value="Genomic_DNA"/>
</dbReference>
<proteinExistence type="predicted"/>
<dbReference type="STRING" id="171383.AKJ31_02895"/>
<reference evidence="2" key="1">
    <citation type="submission" date="2015-08" db="EMBL/GenBank/DDBJ databases">
        <title>Vibrio galatheae sp. nov., a novel member of the Vibrionaceae family isolated from the Solomon Islands.</title>
        <authorList>
            <person name="Giubergia S."/>
            <person name="Machado H."/>
            <person name="Mateiu R.V."/>
            <person name="Gram L."/>
        </authorList>
    </citation>
    <scope>NUCLEOTIDE SEQUENCE [LARGE SCALE GENOMIC DNA]</scope>
    <source>
        <strain evidence="2">DSM 19134</strain>
    </source>
</reference>
<evidence type="ECO:0000313" key="1">
    <source>
        <dbReference type="EMBL" id="KOO09318.1"/>
    </source>
</evidence>
<dbReference type="RefSeq" id="WP_053407574.1">
    <property type="nucleotide sequence ID" value="NZ_DAIPHI010000008.1"/>
</dbReference>